<dbReference type="SMART" id="SM00829">
    <property type="entry name" value="PKS_ER"/>
    <property type="match status" value="1"/>
</dbReference>
<accession>A0A1V9Y420</accession>
<protein>
    <submittedName>
        <fullName evidence="3">Quinone oxidoreductase-like</fullName>
    </submittedName>
</protein>
<dbReference type="AlphaFoldDB" id="A0A1V9Y420"/>
<dbReference type="InterPro" id="IPR020843">
    <property type="entry name" value="ER"/>
</dbReference>
<dbReference type="Pfam" id="PF08240">
    <property type="entry name" value="ADH_N"/>
    <property type="match status" value="1"/>
</dbReference>
<dbReference type="GO" id="GO:0003960">
    <property type="term" value="F:quinone reductase (NADPH) activity"/>
    <property type="evidence" value="ECO:0007669"/>
    <property type="project" value="TreeGrafter"/>
</dbReference>
<dbReference type="Gene3D" id="3.90.180.10">
    <property type="entry name" value="Medium-chain alcohol dehydrogenases, catalytic domain"/>
    <property type="match status" value="1"/>
</dbReference>
<reference evidence="3 4" key="1">
    <citation type="journal article" date="2017" name="Gigascience">
        <title>Draft genome of the honey bee ectoparasitic mite, Tropilaelaps mercedesae, is shaped by the parasitic life history.</title>
        <authorList>
            <person name="Dong X."/>
            <person name="Armstrong S.D."/>
            <person name="Xia D."/>
            <person name="Makepeace B.L."/>
            <person name="Darby A.C."/>
            <person name="Kadowaki T."/>
        </authorList>
    </citation>
    <scope>NUCLEOTIDE SEQUENCE [LARGE SCALE GENOMIC DNA]</scope>
    <source>
        <strain evidence="3">Wuxi-XJTLU</strain>
    </source>
</reference>
<dbReference type="SUPFAM" id="SSF50129">
    <property type="entry name" value="GroES-like"/>
    <property type="match status" value="1"/>
</dbReference>
<dbReference type="PANTHER" id="PTHR44154:SF1">
    <property type="entry name" value="QUINONE OXIDOREDUCTASE"/>
    <property type="match status" value="1"/>
</dbReference>
<organism evidence="3 4">
    <name type="scientific">Tropilaelaps mercedesae</name>
    <dbReference type="NCBI Taxonomy" id="418985"/>
    <lineage>
        <taxon>Eukaryota</taxon>
        <taxon>Metazoa</taxon>
        <taxon>Ecdysozoa</taxon>
        <taxon>Arthropoda</taxon>
        <taxon>Chelicerata</taxon>
        <taxon>Arachnida</taxon>
        <taxon>Acari</taxon>
        <taxon>Parasitiformes</taxon>
        <taxon>Mesostigmata</taxon>
        <taxon>Gamasina</taxon>
        <taxon>Dermanyssoidea</taxon>
        <taxon>Laelapidae</taxon>
        <taxon>Tropilaelaps</taxon>
    </lineage>
</organism>
<keyword evidence="1" id="KW-0521">NADP</keyword>
<proteinExistence type="predicted"/>
<dbReference type="EMBL" id="MNPL01000020">
    <property type="protein sequence ID" value="OQR80418.1"/>
    <property type="molecule type" value="Genomic_DNA"/>
</dbReference>
<evidence type="ECO:0000313" key="4">
    <source>
        <dbReference type="Proteomes" id="UP000192247"/>
    </source>
</evidence>
<dbReference type="Pfam" id="PF00107">
    <property type="entry name" value="ADH_zinc_N"/>
    <property type="match status" value="1"/>
</dbReference>
<dbReference type="STRING" id="418985.A0A1V9Y420"/>
<dbReference type="GO" id="GO:0070402">
    <property type="term" value="F:NADPH binding"/>
    <property type="evidence" value="ECO:0007669"/>
    <property type="project" value="TreeGrafter"/>
</dbReference>
<dbReference type="Proteomes" id="UP000192247">
    <property type="component" value="Unassembled WGS sequence"/>
</dbReference>
<dbReference type="InterPro" id="IPR051603">
    <property type="entry name" value="Zinc-ADH_QOR/CCCR"/>
</dbReference>
<dbReference type="GO" id="GO:0005829">
    <property type="term" value="C:cytosol"/>
    <property type="evidence" value="ECO:0007669"/>
    <property type="project" value="TreeGrafter"/>
</dbReference>
<dbReference type="InterPro" id="IPR013149">
    <property type="entry name" value="ADH-like_C"/>
</dbReference>
<dbReference type="PANTHER" id="PTHR44154">
    <property type="entry name" value="QUINONE OXIDOREDUCTASE"/>
    <property type="match status" value="1"/>
</dbReference>
<feature type="domain" description="Enoyl reductase (ER)" evidence="2">
    <location>
        <begin position="21"/>
        <end position="334"/>
    </location>
</feature>
<dbReference type="InterPro" id="IPR013154">
    <property type="entry name" value="ADH-like_N"/>
</dbReference>
<dbReference type="Gene3D" id="3.40.50.720">
    <property type="entry name" value="NAD(P)-binding Rossmann-like Domain"/>
    <property type="match status" value="1"/>
</dbReference>
<dbReference type="InterPro" id="IPR036291">
    <property type="entry name" value="NAD(P)-bd_dom_sf"/>
</dbReference>
<keyword evidence="4" id="KW-1185">Reference proteome</keyword>
<dbReference type="FunFam" id="3.40.50.720:FF:000244">
    <property type="entry name" value="quinone oxidoreductase"/>
    <property type="match status" value="1"/>
</dbReference>
<dbReference type="CDD" id="cd08253">
    <property type="entry name" value="zeta_crystallin"/>
    <property type="match status" value="1"/>
</dbReference>
<dbReference type="GO" id="GO:0003730">
    <property type="term" value="F:mRNA 3'-UTR binding"/>
    <property type="evidence" value="ECO:0007669"/>
    <property type="project" value="TreeGrafter"/>
</dbReference>
<evidence type="ECO:0000313" key="3">
    <source>
        <dbReference type="EMBL" id="OQR80418.1"/>
    </source>
</evidence>
<sequence>MAVSSKVVPKTMQAIIVKALGEPDVMKIATIPLPDIDSHQVLVRVEYAGVNPVDTYIRSGAFGKVPALPFTPGKDGSGVVYKIGSSINHLKVGDQVWFCAAVGTPHGSYAEFAVVQGTDTWVLPKGVGLQIGAALGVPYLTAYRALLVKGKCRSGQIVFIHGGSGAVGQACVQIAKKEGLRVVATAGSDTGEEILRGLKVDGVFSHRGKGYVDYIRDKFPEGFDLIVEMRADLNLSSDCVLAGRNGRILVVGNRGPTHTLNARHIMLTEVSIIGVALMASTKAEWEAGAAYVSKGVGEGWLAPRISKEYPLEDAPQAHIDIIEATEGATGKLLLKIYDD</sequence>
<dbReference type="InParanoid" id="A0A1V9Y420"/>
<name>A0A1V9Y420_9ACAR</name>
<comment type="caution">
    <text evidence="3">The sequence shown here is derived from an EMBL/GenBank/DDBJ whole genome shotgun (WGS) entry which is preliminary data.</text>
</comment>
<dbReference type="InterPro" id="IPR011032">
    <property type="entry name" value="GroES-like_sf"/>
</dbReference>
<gene>
    <name evidence="3" type="ORF">BIW11_05067</name>
</gene>
<dbReference type="SUPFAM" id="SSF51735">
    <property type="entry name" value="NAD(P)-binding Rossmann-fold domains"/>
    <property type="match status" value="1"/>
</dbReference>
<evidence type="ECO:0000256" key="1">
    <source>
        <dbReference type="ARBA" id="ARBA00022857"/>
    </source>
</evidence>
<evidence type="ECO:0000259" key="2">
    <source>
        <dbReference type="SMART" id="SM00829"/>
    </source>
</evidence>
<dbReference type="OrthoDB" id="48317at2759"/>